<dbReference type="GO" id="GO:0004674">
    <property type="term" value="F:protein serine/threonine kinase activity"/>
    <property type="evidence" value="ECO:0007669"/>
    <property type="project" value="UniProtKB-KW"/>
</dbReference>
<feature type="transmembrane region" description="Helical" evidence="6">
    <location>
        <begin position="553"/>
        <end position="571"/>
    </location>
</feature>
<dbReference type="SMART" id="SM00332">
    <property type="entry name" value="PP2Cc"/>
    <property type="match status" value="1"/>
</dbReference>
<evidence type="ECO:0000313" key="9">
    <source>
        <dbReference type="EMBL" id="VEV98753.1"/>
    </source>
</evidence>
<dbReference type="SMART" id="SM00220">
    <property type="entry name" value="S_TKc"/>
    <property type="match status" value="1"/>
</dbReference>
<dbReference type="SUPFAM" id="SSF56112">
    <property type="entry name" value="Protein kinase-like (PK-like)"/>
    <property type="match status" value="1"/>
</dbReference>
<dbReference type="Gene3D" id="3.30.200.20">
    <property type="entry name" value="Phosphorylase Kinase, domain 1"/>
    <property type="match status" value="1"/>
</dbReference>
<reference evidence="9" key="1">
    <citation type="submission" date="2019-02" db="EMBL/GenBank/DDBJ databases">
        <authorList>
            <consortium name="Genoscope - CEA"/>
            <person name="William W."/>
        </authorList>
    </citation>
    <scope>NUCLEOTIDE SEQUENCE [LARGE SCALE GENOMIC DNA]</scope>
    <source>
        <strain evidence="9">YSy11</strain>
    </source>
</reference>
<keyword evidence="5" id="KW-0067">ATP-binding</keyword>
<accession>A0A653E894</accession>
<keyword evidence="3" id="KW-0547">Nucleotide-binding</keyword>
<keyword evidence="6" id="KW-0812">Transmembrane</keyword>
<protein>
    <submittedName>
        <fullName evidence="9">Protein kinase</fullName>
    </submittedName>
</protein>
<keyword evidence="2" id="KW-0808">Transferase</keyword>
<dbReference type="SMART" id="SM00331">
    <property type="entry name" value="PP2C_SIG"/>
    <property type="match status" value="1"/>
</dbReference>
<evidence type="ECO:0000256" key="1">
    <source>
        <dbReference type="ARBA" id="ARBA00022527"/>
    </source>
</evidence>
<dbReference type="SUPFAM" id="SSF81606">
    <property type="entry name" value="PP2C-like"/>
    <property type="match status" value="1"/>
</dbReference>
<dbReference type="InterPro" id="IPR011009">
    <property type="entry name" value="Kinase-like_dom_sf"/>
</dbReference>
<dbReference type="Pfam" id="PF00069">
    <property type="entry name" value="Pkinase"/>
    <property type="match status" value="1"/>
</dbReference>
<evidence type="ECO:0000259" key="7">
    <source>
        <dbReference type="PROSITE" id="PS50011"/>
    </source>
</evidence>
<dbReference type="InterPro" id="IPR001932">
    <property type="entry name" value="PPM-type_phosphatase-like_dom"/>
</dbReference>
<name>A0A653E894_9PSED</name>
<evidence type="ECO:0000259" key="8">
    <source>
        <dbReference type="PROSITE" id="PS51746"/>
    </source>
</evidence>
<dbReference type="Gene3D" id="1.10.510.10">
    <property type="entry name" value="Transferase(Phosphotransferase) domain 1"/>
    <property type="match status" value="1"/>
</dbReference>
<evidence type="ECO:0000256" key="5">
    <source>
        <dbReference type="ARBA" id="ARBA00022840"/>
    </source>
</evidence>
<dbReference type="Gene3D" id="3.60.40.10">
    <property type="entry name" value="PPM-type phosphatase domain"/>
    <property type="match status" value="1"/>
</dbReference>
<dbReference type="GO" id="GO:0005524">
    <property type="term" value="F:ATP binding"/>
    <property type="evidence" value="ECO:0007669"/>
    <property type="project" value="UniProtKB-KW"/>
</dbReference>
<dbReference type="AlphaFoldDB" id="A0A653E894"/>
<sequence>MASQLKVTVGQHSDKGRKAANQDFHGVYIPQEPQLTAKGIAIALADGISSSAVSHIASESAVGSFLGDYFCTSDAWSVKKSAQRVLMATNSWLYAQTRQSQFRYDLDRGYVCTLSAMVIKSTTAHIFHAGDTRIYRLRDGRLEQLTEDHRLWVSQDKSYLSRAMGINTHLELDYRTFQVEQGDCFLFATDGVYEFASDARMVELITTQNTDLDGAARAIVEHAYAQGSDDNLTVQIVRVDSLPLHEASELQQQVAELAFAPLLHPRMEFEGFRVIRELHASSRSHLYLADDIDSAAQVVLKIPSVDLQHDLQHLERLLSEEWVARRIDSPHVLKAPVPTRKRNFLYSVSEYIEGQTLRQWIIDHPQAPLEKVRSMAEQIGKGLQAFHRLEMLHQDLRPDNIMIDASGTLKLIDFGSAQVAGLVEITAPFARNQLLGTAQYTAPEYFLGEAGSPRSDQFSLAVIIYQMLSGRLPYGAEVAKCKSRTAQNRLVYQPLRDNDRELPVWIDDVLRKALQPDPLKRYAALSEFIFELRQPNQSLLKKHRPPLLERNPLMFWKGLSAILGAVIIWLLSTGS</sequence>
<evidence type="ECO:0000256" key="3">
    <source>
        <dbReference type="ARBA" id="ARBA00022741"/>
    </source>
</evidence>
<dbReference type="CDD" id="cd14014">
    <property type="entry name" value="STKc_PknB_like"/>
    <property type="match status" value="1"/>
</dbReference>
<dbReference type="PROSITE" id="PS00109">
    <property type="entry name" value="PROTEIN_KINASE_TYR"/>
    <property type="match status" value="1"/>
</dbReference>
<keyword evidence="6" id="KW-1133">Transmembrane helix</keyword>
<organism evidence="9">
    <name type="scientific">Pseudomonas marincola</name>
    <dbReference type="NCBI Taxonomy" id="437900"/>
    <lineage>
        <taxon>Bacteria</taxon>
        <taxon>Pseudomonadati</taxon>
        <taxon>Pseudomonadota</taxon>
        <taxon>Gammaproteobacteria</taxon>
        <taxon>Pseudomonadales</taxon>
        <taxon>Pseudomonadaceae</taxon>
        <taxon>Pseudomonas</taxon>
    </lineage>
</organism>
<dbReference type="InterPro" id="IPR008266">
    <property type="entry name" value="Tyr_kinase_AS"/>
</dbReference>
<keyword evidence="6" id="KW-0472">Membrane</keyword>
<dbReference type="Pfam" id="PF13672">
    <property type="entry name" value="PP2C_2"/>
    <property type="match status" value="1"/>
</dbReference>
<evidence type="ECO:0000256" key="6">
    <source>
        <dbReference type="SAM" id="Phobius"/>
    </source>
</evidence>
<dbReference type="PANTHER" id="PTHR24351">
    <property type="entry name" value="RIBOSOMAL PROTEIN S6 KINASE"/>
    <property type="match status" value="1"/>
</dbReference>
<proteinExistence type="predicted"/>
<feature type="domain" description="PPM-type phosphatase" evidence="8">
    <location>
        <begin position="8"/>
        <end position="239"/>
    </location>
</feature>
<dbReference type="PROSITE" id="PS51746">
    <property type="entry name" value="PPM_2"/>
    <property type="match status" value="1"/>
</dbReference>
<dbReference type="InterPro" id="IPR036457">
    <property type="entry name" value="PPM-type-like_dom_sf"/>
</dbReference>
<evidence type="ECO:0000256" key="4">
    <source>
        <dbReference type="ARBA" id="ARBA00022777"/>
    </source>
</evidence>
<keyword evidence="4 9" id="KW-0418">Kinase</keyword>
<dbReference type="CDD" id="cd00143">
    <property type="entry name" value="PP2Cc"/>
    <property type="match status" value="1"/>
</dbReference>
<dbReference type="RefSeq" id="WP_150549090.1">
    <property type="nucleotide sequence ID" value="NZ_LR215729.2"/>
</dbReference>
<dbReference type="InterPro" id="IPR000719">
    <property type="entry name" value="Prot_kinase_dom"/>
</dbReference>
<feature type="domain" description="Protein kinase" evidence="7">
    <location>
        <begin position="272"/>
        <end position="540"/>
    </location>
</feature>
<dbReference type="PROSITE" id="PS50011">
    <property type="entry name" value="PROTEIN_KINASE_DOM"/>
    <property type="match status" value="1"/>
</dbReference>
<keyword evidence="1" id="KW-0723">Serine/threonine-protein kinase</keyword>
<evidence type="ECO:0000256" key="2">
    <source>
        <dbReference type="ARBA" id="ARBA00022679"/>
    </source>
</evidence>
<gene>
    <name evidence="9" type="ORF">PMYSY11_3709</name>
</gene>
<dbReference type="EMBL" id="LR215729">
    <property type="protein sequence ID" value="VEV98753.1"/>
    <property type="molecule type" value="Genomic_DNA"/>
</dbReference>